<comment type="caution">
    <text evidence="14">The sequence shown here is derived from an EMBL/GenBank/DDBJ whole genome shotgun (WGS) entry which is preliminary data.</text>
</comment>
<evidence type="ECO:0000256" key="2">
    <source>
        <dbReference type="ARBA" id="ARBA00006337"/>
    </source>
</evidence>
<evidence type="ECO:0000256" key="8">
    <source>
        <dbReference type="ARBA" id="ARBA00023136"/>
    </source>
</evidence>
<dbReference type="Pfam" id="PF03471">
    <property type="entry name" value="CorC_HlyC"/>
    <property type="match status" value="1"/>
</dbReference>
<dbReference type="SMART" id="SM01091">
    <property type="entry name" value="CorC_HlyC"/>
    <property type="match status" value="1"/>
</dbReference>
<dbReference type="PROSITE" id="PS51846">
    <property type="entry name" value="CNNM"/>
    <property type="match status" value="1"/>
</dbReference>
<accession>A0A4R7JB96</accession>
<feature type="domain" description="CBS" evidence="12">
    <location>
        <begin position="274"/>
        <end position="331"/>
    </location>
</feature>
<dbReference type="InterPro" id="IPR046342">
    <property type="entry name" value="CBS_dom_sf"/>
</dbReference>
<dbReference type="RefSeq" id="WP_133754316.1">
    <property type="nucleotide sequence ID" value="NZ_SOAW01000001.1"/>
</dbReference>
<keyword evidence="6 10" id="KW-1133">Transmembrane helix</keyword>
<dbReference type="Pfam" id="PF01595">
    <property type="entry name" value="CNNM"/>
    <property type="match status" value="1"/>
</dbReference>
<dbReference type="GO" id="GO:0050660">
    <property type="term" value="F:flavin adenine dinucleotide binding"/>
    <property type="evidence" value="ECO:0007669"/>
    <property type="project" value="InterPro"/>
</dbReference>
<keyword evidence="4 10" id="KW-0812">Transmembrane</keyword>
<dbReference type="InterPro" id="IPR000644">
    <property type="entry name" value="CBS_dom"/>
</dbReference>
<evidence type="ECO:0000256" key="7">
    <source>
        <dbReference type="ARBA" id="ARBA00023122"/>
    </source>
</evidence>
<evidence type="ECO:0000256" key="4">
    <source>
        <dbReference type="ARBA" id="ARBA00022692"/>
    </source>
</evidence>
<dbReference type="GO" id="GO:0005886">
    <property type="term" value="C:plasma membrane"/>
    <property type="evidence" value="ECO:0007669"/>
    <property type="project" value="UniProtKB-SubCell"/>
</dbReference>
<sequence>MTAAQTAMIIIALALTGVVGLLTAAEQALRLVTPEQAAEALDEGRRGAGSLLIISRDRPRYVNTVLLIRIVAEIASIVLVVLVVSDFFGSDWLRLLITIAAMSAISFIAWGVAPRTYGRQRSVQVASAVAGPVRAVTAILGPLPKLLIAIGNAVTPGRGYADGPFATEEEFRRLVDVAGSSAVIEAGEQRMIQSVFDLDDTVVAEVMVPRPDMVWIEQHKTLRQATSLAMRSGYSRIPVIGEAGVDDIVGIVYLKDLVRRSLVDGAGAETVATIMREPAFVPESKAVDALLREMQTTHTHIVIAVDEYGGTAGLATIEDILEEIVGEIVDEYDAGEVAPISHLDDGRCRVTMRLGLDDFDEEFGVNTDADDDIESVGGLMAKELGKVPLAGSTVTVSGLELTAEDPVGRRNRVSTVLVRRLTDEELTEADAGAE</sequence>
<evidence type="ECO:0000256" key="11">
    <source>
        <dbReference type="SAM" id="Phobius"/>
    </source>
</evidence>
<evidence type="ECO:0000256" key="10">
    <source>
        <dbReference type="PROSITE-ProRule" id="PRU01193"/>
    </source>
</evidence>
<feature type="domain" description="CBS" evidence="12">
    <location>
        <begin position="207"/>
        <end position="269"/>
    </location>
</feature>
<evidence type="ECO:0000259" key="12">
    <source>
        <dbReference type="PROSITE" id="PS51371"/>
    </source>
</evidence>
<dbReference type="PROSITE" id="PS51371">
    <property type="entry name" value="CBS"/>
    <property type="match status" value="2"/>
</dbReference>
<dbReference type="PANTHER" id="PTHR22777:SF32">
    <property type="entry name" value="UPF0053 INNER MEMBRANE PROTEIN YFJD"/>
    <property type="match status" value="1"/>
</dbReference>
<feature type="domain" description="CNNM transmembrane" evidence="13">
    <location>
        <begin position="1"/>
        <end position="188"/>
    </location>
</feature>
<gene>
    <name evidence="14" type="ORF">CLV29_1508</name>
</gene>
<name>A0A4R7JB96_9ACTN</name>
<dbReference type="InterPro" id="IPR005170">
    <property type="entry name" value="Transptr-assoc_dom"/>
</dbReference>
<evidence type="ECO:0000256" key="9">
    <source>
        <dbReference type="PROSITE-ProRule" id="PRU00703"/>
    </source>
</evidence>
<keyword evidence="7 9" id="KW-0129">CBS domain</keyword>
<dbReference type="CDD" id="cd04590">
    <property type="entry name" value="CBS_pair_CorC_HlyC_assoc"/>
    <property type="match status" value="1"/>
</dbReference>
<dbReference type="OrthoDB" id="110231at2"/>
<dbReference type="Pfam" id="PF00571">
    <property type="entry name" value="CBS"/>
    <property type="match status" value="2"/>
</dbReference>
<keyword evidence="15" id="KW-1185">Reference proteome</keyword>
<dbReference type="PANTHER" id="PTHR22777">
    <property type="entry name" value="HEMOLYSIN-RELATED"/>
    <property type="match status" value="1"/>
</dbReference>
<evidence type="ECO:0000256" key="6">
    <source>
        <dbReference type="ARBA" id="ARBA00022989"/>
    </source>
</evidence>
<reference evidence="14 15" key="1">
    <citation type="submission" date="2019-03" db="EMBL/GenBank/DDBJ databases">
        <title>Genomic Encyclopedia of Archaeal and Bacterial Type Strains, Phase II (KMG-II): from individual species to whole genera.</title>
        <authorList>
            <person name="Goeker M."/>
        </authorList>
    </citation>
    <scope>NUCLEOTIDE SEQUENCE [LARGE SCALE GENOMIC DNA]</scope>
    <source>
        <strain evidence="14 15">DSM 24323</strain>
    </source>
</reference>
<evidence type="ECO:0000313" key="15">
    <source>
        <dbReference type="Proteomes" id="UP000295371"/>
    </source>
</evidence>
<feature type="transmembrane region" description="Helical" evidence="11">
    <location>
        <begin position="95"/>
        <end position="113"/>
    </location>
</feature>
<dbReference type="InterPro" id="IPR016169">
    <property type="entry name" value="FAD-bd_PCMH_sub2"/>
</dbReference>
<evidence type="ECO:0000256" key="1">
    <source>
        <dbReference type="ARBA" id="ARBA00004651"/>
    </source>
</evidence>
<dbReference type="SUPFAM" id="SSF56176">
    <property type="entry name" value="FAD-binding/transporter-associated domain-like"/>
    <property type="match status" value="1"/>
</dbReference>
<dbReference type="Gene3D" id="3.30.465.10">
    <property type="match status" value="1"/>
</dbReference>
<organism evidence="14 15">
    <name type="scientific">Naumannella halotolerans</name>
    <dbReference type="NCBI Taxonomy" id="993414"/>
    <lineage>
        <taxon>Bacteria</taxon>
        <taxon>Bacillati</taxon>
        <taxon>Actinomycetota</taxon>
        <taxon>Actinomycetes</taxon>
        <taxon>Propionibacteriales</taxon>
        <taxon>Propionibacteriaceae</taxon>
        <taxon>Naumannella</taxon>
    </lineage>
</organism>
<evidence type="ECO:0000256" key="5">
    <source>
        <dbReference type="ARBA" id="ARBA00022737"/>
    </source>
</evidence>
<dbReference type="EMBL" id="SOAW01000001">
    <property type="protein sequence ID" value="TDT33873.1"/>
    <property type="molecule type" value="Genomic_DNA"/>
</dbReference>
<dbReference type="InterPro" id="IPR036318">
    <property type="entry name" value="FAD-bd_PCMH-like_sf"/>
</dbReference>
<dbReference type="InterPro" id="IPR044751">
    <property type="entry name" value="Ion_transp-like_CBS"/>
</dbReference>
<keyword evidence="3" id="KW-1003">Cell membrane</keyword>
<dbReference type="Gene3D" id="3.10.580.10">
    <property type="entry name" value="CBS-domain"/>
    <property type="match status" value="1"/>
</dbReference>
<evidence type="ECO:0000256" key="3">
    <source>
        <dbReference type="ARBA" id="ARBA00022475"/>
    </source>
</evidence>
<dbReference type="InterPro" id="IPR002550">
    <property type="entry name" value="CNNM"/>
</dbReference>
<comment type="similarity">
    <text evidence="2">Belongs to the UPF0053 family.</text>
</comment>
<dbReference type="AlphaFoldDB" id="A0A4R7JB96"/>
<feature type="transmembrane region" description="Helical" evidence="11">
    <location>
        <begin position="6"/>
        <end position="25"/>
    </location>
</feature>
<protein>
    <submittedName>
        <fullName evidence="14">CBS domain containing-hemolysin-like protein</fullName>
    </submittedName>
</protein>
<dbReference type="FunFam" id="3.10.580.10:FF:000002">
    <property type="entry name" value="Magnesium/cobalt efflux protein CorC"/>
    <property type="match status" value="1"/>
</dbReference>
<dbReference type="SUPFAM" id="SSF54631">
    <property type="entry name" value="CBS-domain pair"/>
    <property type="match status" value="1"/>
</dbReference>
<evidence type="ECO:0000313" key="14">
    <source>
        <dbReference type="EMBL" id="TDT33873.1"/>
    </source>
</evidence>
<comment type="subcellular location">
    <subcellularLocation>
        <location evidence="1">Cell membrane</location>
        <topology evidence="1">Multi-pass membrane protein</topology>
    </subcellularLocation>
</comment>
<proteinExistence type="inferred from homology"/>
<keyword evidence="5" id="KW-0677">Repeat</keyword>
<feature type="transmembrane region" description="Helical" evidence="11">
    <location>
        <begin position="66"/>
        <end position="89"/>
    </location>
</feature>
<dbReference type="Proteomes" id="UP000295371">
    <property type="component" value="Unassembled WGS sequence"/>
</dbReference>
<keyword evidence="8 10" id="KW-0472">Membrane</keyword>
<evidence type="ECO:0000259" key="13">
    <source>
        <dbReference type="PROSITE" id="PS51846"/>
    </source>
</evidence>